<dbReference type="SUPFAM" id="SSF56349">
    <property type="entry name" value="DNA breaking-rejoining enzymes"/>
    <property type="match status" value="1"/>
</dbReference>
<dbReference type="Proteomes" id="UP000698752">
    <property type="component" value="Unassembled WGS sequence"/>
</dbReference>
<dbReference type="PROSITE" id="PS51898">
    <property type="entry name" value="TYR_RECOMBINASE"/>
    <property type="match status" value="1"/>
</dbReference>
<keyword evidence="1" id="KW-0233">DNA recombination</keyword>
<feature type="region of interest" description="Disordered" evidence="2">
    <location>
        <begin position="379"/>
        <end position="399"/>
    </location>
</feature>
<dbReference type="Gene3D" id="1.10.443.10">
    <property type="entry name" value="Intergrase catalytic core"/>
    <property type="match status" value="1"/>
</dbReference>
<comment type="caution">
    <text evidence="4">The sequence shown here is derived from an EMBL/GenBank/DDBJ whole genome shotgun (WGS) entry which is preliminary data.</text>
</comment>
<accession>A0ABS5EQS9</accession>
<proteinExistence type="predicted"/>
<dbReference type="InterPro" id="IPR002104">
    <property type="entry name" value="Integrase_catalytic"/>
</dbReference>
<evidence type="ECO:0000256" key="2">
    <source>
        <dbReference type="SAM" id="MobiDB-lite"/>
    </source>
</evidence>
<protein>
    <submittedName>
        <fullName evidence="4">Tyrosine-type recombinase/integrase</fullName>
    </submittedName>
</protein>
<evidence type="ECO:0000259" key="3">
    <source>
        <dbReference type="PROSITE" id="PS51898"/>
    </source>
</evidence>
<reference evidence="5" key="1">
    <citation type="journal article" date="2021" name="Syst. Appl. Microbiol.">
        <title>Roseomonas hellenica sp. nov., isolated from roots of wild-growing Alkanna tinctoria.</title>
        <authorList>
            <person name="Rat A."/>
            <person name="Naranjo H.D."/>
            <person name="Lebbe L."/>
            <person name="Cnockaert M."/>
            <person name="Krigas N."/>
            <person name="Grigoriadou K."/>
            <person name="Maloupa E."/>
            <person name="Willems A."/>
        </authorList>
    </citation>
    <scope>NUCLEOTIDE SEQUENCE [LARGE SCALE GENOMIC DNA]</scope>
    <source>
        <strain evidence="5">LMG 31159</strain>
    </source>
</reference>
<evidence type="ECO:0000256" key="1">
    <source>
        <dbReference type="ARBA" id="ARBA00023172"/>
    </source>
</evidence>
<sequence>MSKREPMRGARSILSTRQRYVWEVVGAGGQRYLYYRRGSHRIPLRGPEGSTAFIEDYNRADALFEGAPRRAKHSVDEAITAYLGSSDFKELQSSTQSDYRRTLDLFRESFGPLQVVALDEAWLERLRDRYAGAPITWNHLRSRMIMVMRKYRKLHPGLLPANFWESTERLRAAKSRMHRRWPTEVLIAVLRAATPEFRCLIIGYLLTAQRGSDVTKFSPAQWDAAAATLDIRQQKTDEPQLIHVPPSLARAFTAMAGRHPLRLFVTPRGKAWTTGNAQETLARLVAQLDLDHYTLHGLRKTGPSALKMLGFENRAIRSLTGHTSDKNLELYLDGVQHLPLAKAAQEALEQTFGDIIAAAEDGGNERRFSGITGRAARKANAVNSVKTGKQADGSEEPET</sequence>
<dbReference type="InterPro" id="IPR011010">
    <property type="entry name" value="DNA_brk_join_enz"/>
</dbReference>
<feature type="domain" description="Tyr recombinase" evidence="3">
    <location>
        <begin position="176"/>
        <end position="345"/>
    </location>
</feature>
<keyword evidence="5" id="KW-1185">Reference proteome</keyword>
<gene>
    <name evidence="4" type="ORF">GXW78_27245</name>
</gene>
<dbReference type="Pfam" id="PF00589">
    <property type="entry name" value="Phage_integrase"/>
    <property type="match status" value="1"/>
</dbReference>
<organism evidence="4 5">
    <name type="scientific">Neoroseomonas terrae</name>
    <dbReference type="NCBI Taxonomy" id="424799"/>
    <lineage>
        <taxon>Bacteria</taxon>
        <taxon>Pseudomonadati</taxon>
        <taxon>Pseudomonadota</taxon>
        <taxon>Alphaproteobacteria</taxon>
        <taxon>Acetobacterales</taxon>
        <taxon>Acetobacteraceae</taxon>
        <taxon>Neoroseomonas</taxon>
    </lineage>
</organism>
<dbReference type="RefSeq" id="WP_211872082.1">
    <property type="nucleotide sequence ID" value="NZ_JAAEDI010000049.1"/>
</dbReference>
<name>A0ABS5EQS9_9PROT</name>
<evidence type="ECO:0000313" key="4">
    <source>
        <dbReference type="EMBL" id="MBR0653376.1"/>
    </source>
</evidence>
<dbReference type="InterPro" id="IPR013762">
    <property type="entry name" value="Integrase-like_cat_sf"/>
</dbReference>
<dbReference type="EMBL" id="JAAEDI010000049">
    <property type="protein sequence ID" value="MBR0653376.1"/>
    <property type="molecule type" value="Genomic_DNA"/>
</dbReference>
<evidence type="ECO:0000313" key="5">
    <source>
        <dbReference type="Proteomes" id="UP000698752"/>
    </source>
</evidence>